<sequence length="70" mass="8323">MGQIQVIKLLPLMIKKYQLILLDESLEFIAKNTLKIIRNLVLEKQENSIFIETSHTKRYLAKNHKIFKLK</sequence>
<organism evidence="1 2">
    <name type="scientific">Metamycoplasma alkalescens</name>
    <dbReference type="NCBI Taxonomy" id="45363"/>
    <lineage>
        <taxon>Bacteria</taxon>
        <taxon>Bacillati</taxon>
        <taxon>Mycoplasmatota</taxon>
        <taxon>Mycoplasmoidales</taxon>
        <taxon>Metamycoplasmataceae</taxon>
        <taxon>Metamycoplasma</taxon>
    </lineage>
</organism>
<proteinExistence type="predicted"/>
<dbReference type="EMBL" id="LS991949">
    <property type="protein sequence ID" value="SYV90557.1"/>
    <property type="molecule type" value="Genomic_DNA"/>
</dbReference>
<dbReference type="KEGG" id="mala:NCTC10135_01081"/>
<dbReference type="AlphaFoldDB" id="A0A3B0P2Q7"/>
<accession>A0A3B0P2Q7</accession>
<evidence type="ECO:0000313" key="2">
    <source>
        <dbReference type="Proteomes" id="UP000259864"/>
    </source>
</evidence>
<evidence type="ECO:0008006" key="3">
    <source>
        <dbReference type="Google" id="ProtNLM"/>
    </source>
</evidence>
<reference evidence="2" key="1">
    <citation type="submission" date="2018-06" db="EMBL/GenBank/DDBJ databases">
        <authorList>
            <consortium name="Pathogen Informatics"/>
        </authorList>
    </citation>
    <scope>NUCLEOTIDE SEQUENCE [LARGE SCALE GENOMIC DNA]</scope>
    <source>
        <strain evidence="2">NCTC10135</strain>
    </source>
</reference>
<protein>
    <recommendedName>
        <fullName evidence="3">ABC transporter ATP-binding protein</fullName>
    </recommendedName>
</protein>
<dbReference type="Proteomes" id="UP000259864">
    <property type="component" value="Chromosome 1"/>
</dbReference>
<evidence type="ECO:0000313" key="1">
    <source>
        <dbReference type="EMBL" id="SYV90557.1"/>
    </source>
</evidence>
<gene>
    <name evidence="1" type="ORF">NCTC10135_01081</name>
</gene>
<name>A0A3B0P2Q7_9BACT</name>